<dbReference type="RefSeq" id="WP_317994989.1">
    <property type="nucleotide sequence ID" value="NZ_AP025523.1"/>
</dbReference>
<keyword evidence="3" id="KW-1185">Reference proteome</keyword>
<name>A0AAN2CA85_UNVUL</name>
<accession>A0AAN2CA85</accession>
<evidence type="ECO:0000256" key="1">
    <source>
        <dbReference type="SAM" id="MobiDB-lite"/>
    </source>
</evidence>
<sequence length="127" mass="13785">MRYDARRRTLGVADGRSELAAGVRVPLCDDAGPGVRRLAGELALRTARLGPLALEGDEVAQAESLIAGLGDERAARLLLLGVRAANAPADERDRRQRARIREVRKRLASRRTSSTWHGGSHARAISR</sequence>
<reference evidence="2 3" key="1">
    <citation type="journal article" date="2022" name="ISME Commun">
        <title>Vulcanimicrobium alpinus gen. nov. sp. nov., the first cultivated representative of the candidate phylum 'Eremiobacterota', is a metabolically versatile aerobic anoxygenic phototroph.</title>
        <authorList>
            <person name="Yabe S."/>
            <person name="Muto K."/>
            <person name="Abe K."/>
            <person name="Yokota A."/>
            <person name="Staudigel H."/>
            <person name="Tebo B.M."/>
        </authorList>
    </citation>
    <scope>NUCLEOTIDE SEQUENCE [LARGE SCALE GENOMIC DNA]</scope>
    <source>
        <strain evidence="2 3">WC8-2</strain>
    </source>
</reference>
<dbReference type="Proteomes" id="UP001317532">
    <property type="component" value="Chromosome"/>
</dbReference>
<evidence type="ECO:0000313" key="3">
    <source>
        <dbReference type="Proteomes" id="UP001317532"/>
    </source>
</evidence>
<dbReference type="EMBL" id="AP025523">
    <property type="protein sequence ID" value="BDE07395.1"/>
    <property type="molecule type" value="Genomic_DNA"/>
</dbReference>
<protein>
    <submittedName>
        <fullName evidence="2">Uncharacterized protein</fullName>
    </submittedName>
</protein>
<dbReference type="KEGG" id="vab:WPS_26710"/>
<organism evidence="2 3">
    <name type="scientific">Vulcanimicrobium alpinum</name>
    <dbReference type="NCBI Taxonomy" id="3016050"/>
    <lineage>
        <taxon>Bacteria</taxon>
        <taxon>Bacillati</taxon>
        <taxon>Vulcanimicrobiota</taxon>
        <taxon>Vulcanimicrobiia</taxon>
        <taxon>Vulcanimicrobiales</taxon>
        <taxon>Vulcanimicrobiaceae</taxon>
        <taxon>Vulcanimicrobium</taxon>
    </lineage>
</organism>
<dbReference type="AlphaFoldDB" id="A0AAN2CA85"/>
<gene>
    <name evidence="2" type="ORF">WPS_26710</name>
</gene>
<evidence type="ECO:0000313" key="2">
    <source>
        <dbReference type="EMBL" id="BDE07395.1"/>
    </source>
</evidence>
<feature type="region of interest" description="Disordered" evidence="1">
    <location>
        <begin position="103"/>
        <end position="127"/>
    </location>
</feature>
<proteinExistence type="predicted"/>